<evidence type="ECO:0000313" key="3">
    <source>
        <dbReference type="WBParaSite" id="nRc.2.0.1.t11352-RA"/>
    </source>
</evidence>
<dbReference type="AlphaFoldDB" id="A0A915IBT6"/>
<dbReference type="InterPro" id="IPR052661">
    <property type="entry name" value="Ras-like_GTPase_Reg"/>
</dbReference>
<proteinExistence type="predicted"/>
<evidence type="ECO:0000256" key="1">
    <source>
        <dbReference type="SAM" id="MobiDB-lite"/>
    </source>
</evidence>
<dbReference type="Gene3D" id="3.40.50.300">
    <property type="entry name" value="P-loop containing nucleotide triphosphate hydrolases"/>
    <property type="match status" value="1"/>
</dbReference>
<reference evidence="3" key="1">
    <citation type="submission" date="2022-11" db="UniProtKB">
        <authorList>
            <consortium name="WormBaseParasite"/>
        </authorList>
    </citation>
    <scope>IDENTIFICATION</scope>
</reference>
<feature type="region of interest" description="Disordered" evidence="1">
    <location>
        <begin position="107"/>
        <end position="127"/>
    </location>
</feature>
<dbReference type="InterPro" id="IPR027417">
    <property type="entry name" value="P-loop_NTPase"/>
</dbReference>
<sequence length="127" mass="14134">MQGNSNTNYQLLVQSTAQNPHGSICITINQATSGPGSSSNTPLMMNGSSGQVATGLECRSVADINKEYFNIARKQFKCPYVECSAKYNWHVTSVFKELMKIIEKRVDHDTQRSTNLSSHGRKTCRMQ</sequence>
<evidence type="ECO:0000313" key="2">
    <source>
        <dbReference type="Proteomes" id="UP000887565"/>
    </source>
</evidence>
<protein>
    <submittedName>
        <fullName evidence="3">SP-RING-type domain-containing protein</fullName>
    </submittedName>
</protein>
<name>A0A915IBT6_ROMCU</name>
<organism evidence="2 3">
    <name type="scientific">Romanomermis culicivorax</name>
    <name type="common">Nematode worm</name>
    <dbReference type="NCBI Taxonomy" id="13658"/>
    <lineage>
        <taxon>Eukaryota</taxon>
        <taxon>Metazoa</taxon>
        <taxon>Ecdysozoa</taxon>
        <taxon>Nematoda</taxon>
        <taxon>Enoplea</taxon>
        <taxon>Dorylaimia</taxon>
        <taxon>Mermithida</taxon>
        <taxon>Mermithoidea</taxon>
        <taxon>Mermithidae</taxon>
        <taxon>Romanomermis</taxon>
    </lineage>
</organism>
<keyword evidence="2" id="KW-1185">Reference proteome</keyword>
<dbReference type="PANTHER" id="PTHR46350:SF2">
    <property type="entry name" value="RAS LIKE FAMILY 10 MEMBER B"/>
    <property type="match status" value="1"/>
</dbReference>
<dbReference type="PANTHER" id="PTHR46350">
    <property type="entry name" value="RAS LIKE FAMILY 10 MEMBER B-RELATED"/>
    <property type="match status" value="1"/>
</dbReference>
<dbReference type="SUPFAM" id="SSF52540">
    <property type="entry name" value="P-loop containing nucleoside triphosphate hydrolases"/>
    <property type="match status" value="1"/>
</dbReference>
<dbReference type="Proteomes" id="UP000887565">
    <property type="component" value="Unplaced"/>
</dbReference>
<accession>A0A915IBT6</accession>
<dbReference type="WBParaSite" id="nRc.2.0.1.t11352-RA">
    <property type="protein sequence ID" value="nRc.2.0.1.t11352-RA"/>
    <property type="gene ID" value="nRc.2.0.1.g11352"/>
</dbReference>